<dbReference type="GO" id="GO:0044550">
    <property type="term" value="P:secondary metabolite biosynthetic process"/>
    <property type="evidence" value="ECO:0007669"/>
    <property type="project" value="TreeGrafter"/>
</dbReference>
<dbReference type="EMBL" id="ML769439">
    <property type="protein sequence ID" value="KAE9402060.1"/>
    <property type="molecule type" value="Genomic_DNA"/>
</dbReference>
<proteinExistence type="predicted"/>
<accession>A0A6A4HWG0</accession>
<dbReference type="Pfam" id="PF01494">
    <property type="entry name" value="FAD_binding_3"/>
    <property type="match status" value="2"/>
</dbReference>
<evidence type="ECO:0000313" key="6">
    <source>
        <dbReference type="Proteomes" id="UP000799118"/>
    </source>
</evidence>
<dbReference type="AlphaFoldDB" id="A0A6A4HWG0"/>
<feature type="domain" description="FAD-binding" evidence="4">
    <location>
        <begin position="6"/>
        <end position="175"/>
    </location>
</feature>
<evidence type="ECO:0000256" key="3">
    <source>
        <dbReference type="ARBA" id="ARBA00023002"/>
    </source>
</evidence>
<feature type="domain" description="FAD-binding" evidence="4">
    <location>
        <begin position="320"/>
        <end position="390"/>
    </location>
</feature>
<dbReference type="InterPro" id="IPR051104">
    <property type="entry name" value="FAD_monoxygenase"/>
</dbReference>
<gene>
    <name evidence="5" type="ORF">BT96DRAFT_856005</name>
</gene>
<sequence length="473" mass="51890">MNTNLRVAICGAGIGGLTLALALSRFPNIDVSIYESAQALAEIGAGIGVFPRVWRVIQKLGLDEDLLKTFAGGRQEGPVVNWVFRKSNQAEGEEFFSLVAEGSVVFLHRPDYQKTIINHLPDRIQTYTSKRLVSYTQSSGGPPLAVQLCFADGTTASCDILVGADGLKSSVRAGVLRERAQDVKDLKAEAELRYSLEPVWAGTNAYRALISVDKLRERAPGHRLLSATAGIMYLGKSAHILAYRISEGRMINFVAFVSKHELENTEYDGPWMSIINRGADPEAFKNAFSAFEGWEEDVQAMIDCIVNPIDWAIHTVLPMSSFISGQVVLLGDAAHAMTPHQGSGAGQAVEDAYILATVLGQISSREDIQRALSVYDAVRRPFALEVMERSRRNGRYLQLTFDLPGLLPTQVGSEDSQKLELLEESERKEKLAEIGAALGKNWGWAWNTSLDGAVQEALRLMEQYGGKEEGQDE</sequence>
<name>A0A6A4HWG0_9AGAR</name>
<keyword evidence="3" id="KW-0560">Oxidoreductase</keyword>
<evidence type="ECO:0000313" key="5">
    <source>
        <dbReference type="EMBL" id="KAE9402060.1"/>
    </source>
</evidence>
<dbReference type="GO" id="GO:0071949">
    <property type="term" value="F:FAD binding"/>
    <property type="evidence" value="ECO:0007669"/>
    <property type="project" value="InterPro"/>
</dbReference>
<evidence type="ECO:0000259" key="4">
    <source>
        <dbReference type="Pfam" id="PF01494"/>
    </source>
</evidence>
<keyword evidence="6" id="KW-1185">Reference proteome</keyword>
<evidence type="ECO:0000256" key="2">
    <source>
        <dbReference type="ARBA" id="ARBA00022827"/>
    </source>
</evidence>
<protein>
    <submittedName>
        <fullName evidence="5">FAD/NAD(P)-binding domain-containing protein</fullName>
    </submittedName>
</protein>
<dbReference type="InterPro" id="IPR036188">
    <property type="entry name" value="FAD/NAD-bd_sf"/>
</dbReference>
<keyword evidence="1" id="KW-0285">Flavoprotein</keyword>
<dbReference type="PANTHER" id="PTHR46720">
    <property type="entry name" value="HYDROXYLASE, PUTATIVE (AFU_ORTHOLOGUE AFUA_3G01460)-RELATED"/>
    <property type="match status" value="1"/>
</dbReference>
<dbReference type="Proteomes" id="UP000799118">
    <property type="component" value="Unassembled WGS sequence"/>
</dbReference>
<dbReference type="GO" id="GO:0016491">
    <property type="term" value="F:oxidoreductase activity"/>
    <property type="evidence" value="ECO:0007669"/>
    <property type="project" value="UniProtKB-KW"/>
</dbReference>
<dbReference type="InterPro" id="IPR002938">
    <property type="entry name" value="FAD-bd"/>
</dbReference>
<dbReference type="PANTHER" id="PTHR46720:SF3">
    <property type="entry name" value="FAD-BINDING DOMAIN-CONTAINING PROTEIN-RELATED"/>
    <property type="match status" value="1"/>
</dbReference>
<dbReference type="OrthoDB" id="417877at2759"/>
<dbReference type="SUPFAM" id="SSF54373">
    <property type="entry name" value="FAD-linked reductases, C-terminal domain"/>
    <property type="match status" value="1"/>
</dbReference>
<evidence type="ECO:0000256" key="1">
    <source>
        <dbReference type="ARBA" id="ARBA00022630"/>
    </source>
</evidence>
<dbReference type="Gene3D" id="3.50.50.60">
    <property type="entry name" value="FAD/NAD(P)-binding domain"/>
    <property type="match status" value="1"/>
</dbReference>
<dbReference type="SUPFAM" id="SSF51905">
    <property type="entry name" value="FAD/NAD(P)-binding domain"/>
    <property type="match status" value="1"/>
</dbReference>
<keyword evidence="2" id="KW-0274">FAD</keyword>
<dbReference type="PRINTS" id="PR00420">
    <property type="entry name" value="RNGMNOXGNASE"/>
</dbReference>
<organism evidence="5 6">
    <name type="scientific">Gymnopus androsaceus JB14</name>
    <dbReference type="NCBI Taxonomy" id="1447944"/>
    <lineage>
        <taxon>Eukaryota</taxon>
        <taxon>Fungi</taxon>
        <taxon>Dikarya</taxon>
        <taxon>Basidiomycota</taxon>
        <taxon>Agaricomycotina</taxon>
        <taxon>Agaricomycetes</taxon>
        <taxon>Agaricomycetidae</taxon>
        <taxon>Agaricales</taxon>
        <taxon>Marasmiineae</taxon>
        <taxon>Omphalotaceae</taxon>
        <taxon>Gymnopus</taxon>
    </lineage>
</organism>
<reference evidence="5" key="1">
    <citation type="journal article" date="2019" name="Environ. Microbiol.">
        <title>Fungal ecological strategies reflected in gene transcription - a case study of two litter decomposers.</title>
        <authorList>
            <person name="Barbi F."/>
            <person name="Kohler A."/>
            <person name="Barry K."/>
            <person name="Baskaran P."/>
            <person name="Daum C."/>
            <person name="Fauchery L."/>
            <person name="Ihrmark K."/>
            <person name="Kuo A."/>
            <person name="LaButti K."/>
            <person name="Lipzen A."/>
            <person name="Morin E."/>
            <person name="Grigoriev I.V."/>
            <person name="Henrissat B."/>
            <person name="Lindahl B."/>
            <person name="Martin F."/>
        </authorList>
    </citation>
    <scope>NUCLEOTIDE SEQUENCE</scope>
    <source>
        <strain evidence="5">JB14</strain>
    </source>
</reference>